<feature type="domain" description="Topoisomerase 6 subunit A/Spo11 TOPRIM" evidence="2">
    <location>
        <begin position="408"/>
        <end position="496"/>
    </location>
</feature>
<dbReference type="SUPFAM" id="SSF56726">
    <property type="entry name" value="DNA topoisomerase IV, alpha subunit"/>
    <property type="match status" value="2"/>
</dbReference>
<dbReference type="InterPro" id="IPR036078">
    <property type="entry name" value="Spo11/TopoVI_A_sf"/>
</dbReference>
<dbReference type="GO" id="GO:0003677">
    <property type="term" value="F:DNA binding"/>
    <property type="evidence" value="ECO:0007669"/>
    <property type="project" value="InterPro"/>
</dbReference>
<dbReference type="InterPro" id="IPR002815">
    <property type="entry name" value="Spo11/TopoVI_A"/>
</dbReference>
<sequence>LETSARFVLVVEKEATFRHMLAIGFTRTHGPCGVADSLWQGKGYPDLSTRRLLRVLSETVRITAHGAAPISRSNSASPASRLDPSPFSLADADDLPFKLEAGGPLDGSSPRIPFLRMDDEDQLESDPASDAEESCSMSWEDFEMSPRDFGSLELPPSAQHLDGVRDEADPPTAESRPRPPFLDFRTHNTIPHEAREPLRPQEVFSPVDADLDQVVVDDDVLGFAWSPDAADDYDDDDRPDDAHTQHTIWDGSEPAHEDGDHLDDDHDAGELFGPPRECEMDWDAIIGEARGLDVDDRGAGRSHAVLALAPAREEDAAALVPVDGNAGPRAAPSLQAPGAKLRVLALVDSDPHGINIFICYRAGSLVRAPLFLRSPTPTPSWGFGGSSPFFHVPYPIRNSFLIIYSDFKATCFDTTLATPTLELVGLRPSDWARTAIPPEQLLPLTERDKAKARKLIASDVGAALVDARRDLQGMLHNNAKCELQALDGGLVPYIEEKLLGRGVLWGRAAGGVNQ</sequence>
<dbReference type="GO" id="GO:0000706">
    <property type="term" value="P:meiotic DNA double-strand break processing"/>
    <property type="evidence" value="ECO:0007669"/>
    <property type="project" value="TreeGrafter"/>
</dbReference>
<dbReference type="PANTHER" id="PTHR10848:SF0">
    <property type="entry name" value="MEIOTIC RECOMBINATION PROTEIN SPO11"/>
    <property type="match status" value="1"/>
</dbReference>
<accession>A0A4P9VY96</accession>
<feature type="region of interest" description="Disordered" evidence="1">
    <location>
        <begin position="227"/>
        <end position="261"/>
    </location>
</feature>
<evidence type="ECO:0000313" key="4">
    <source>
        <dbReference type="Proteomes" id="UP000269721"/>
    </source>
</evidence>
<dbReference type="GO" id="GO:0000228">
    <property type="term" value="C:nuclear chromosome"/>
    <property type="evidence" value="ECO:0007669"/>
    <property type="project" value="TreeGrafter"/>
</dbReference>
<feature type="non-terminal residue" evidence="3">
    <location>
        <position position="1"/>
    </location>
</feature>
<dbReference type="PANTHER" id="PTHR10848">
    <property type="entry name" value="MEIOTIC RECOMBINATION PROTEIN SPO11"/>
    <property type="match status" value="1"/>
</dbReference>
<evidence type="ECO:0000313" key="3">
    <source>
        <dbReference type="EMBL" id="RKO84751.1"/>
    </source>
</evidence>
<dbReference type="InterPro" id="IPR034136">
    <property type="entry name" value="TOPRIM_Topo6A/Spo11"/>
</dbReference>
<feature type="compositionally biased region" description="Acidic residues" evidence="1">
    <location>
        <begin position="229"/>
        <end position="239"/>
    </location>
</feature>
<keyword evidence="4" id="KW-1185">Reference proteome</keyword>
<dbReference type="GO" id="GO:0007131">
    <property type="term" value="P:reciprocal meiotic recombination"/>
    <property type="evidence" value="ECO:0007669"/>
    <property type="project" value="TreeGrafter"/>
</dbReference>
<feature type="domain" description="Topoisomerase 6 subunit A/Spo11 TOPRIM" evidence="2">
    <location>
        <begin position="7"/>
        <end position="63"/>
    </location>
</feature>
<feature type="region of interest" description="Disordered" evidence="1">
    <location>
        <begin position="146"/>
        <end position="185"/>
    </location>
</feature>
<dbReference type="OrthoDB" id="521512at2759"/>
<dbReference type="AlphaFoldDB" id="A0A4P9VY96"/>
<dbReference type="EMBL" id="KZ999768">
    <property type="protein sequence ID" value="RKO84751.1"/>
    <property type="molecule type" value="Genomic_DNA"/>
</dbReference>
<dbReference type="Pfam" id="PF21180">
    <property type="entry name" value="TOP6A-Spo11_Toprim"/>
    <property type="match status" value="2"/>
</dbReference>
<organism evidence="3 4">
    <name type="scientific">Blyttiomyces helicus</name>
    <dbReference type="NCBI Taxonomy" id="388810"/>
    <lineage>
        <taxon>Eukaryota</taxon>
        <taxon>Fungi</taxon>
        <taxon>Fungi incertae sedis</taxon>
        <taxon>Chytridiomycota</taxon>
        <taxon>Chytridiomycota incertae sedis</taxon>
        <taxon>Chytridiomycetes</taxon>
        <taxon>Chytridiomycetes incertae sedis</taxon>
        <taxon>Blyttiomyces</taxon>
    </lineage>
</organism>
<proteinExistence type="predicted"/>
<dbReference type="GO" id="GO:0003918">
    <property type="term" value="F:DNA topoisomerase type II (double strand cut, ATP-hydrolyzing) activity"/>
    <property type="evidence" value="ECO:0007669"/>
    <property type="project" value="InterPro"/>
</dbReference>
<dbReference type="Proteomes" id="UP000269721">
    <property type="component" value="Unassembled WGS sequence"/>
</dbReference>
<name>A0A4P9VY96_9FUNG</name>
<gene>
    <name evidence="3" type="ORF">BDK51DRAFT_25762</name>
</gene>
<reference evidence="4" key="1">
    <citation type="journal article" date="2018" name="Nat. Microbiol.">
        <title>Leveraging single-cell genomics to expand the fungal tree of life.</title>
        <authorList>
            <person name="Ahrendt S.R."/>
            <person name="Quandt C.A."/>
            <person name="Ciobanu D."/>
            <person name="Clum A."/>
            <person name="Salamov A."/>
            <person name="Andreopoulos B."/>
            <person name="Cheng J.F."/>
            <person name="Woyke T."/>
            <person name="Pelin A."/>
            <person name="Henrissat B."/>
            <person name="Reynolds N.K."/>
            <person name="Benny G.L."/>
            <person name="Smith M.E."/>
            <person name="James T.Y."/>
            <person name="Grigoriev I.V."/>
        </authorList>
    </citation>
    <scope>NUCLEOTIDE SEQUENCE [LARGE SCALE GENOMIC DNA]</scope>
</reference>
<evidence type="ECO:0000256" key="1">
    <source>
        <dbReference type="SAM" id="MobiDB-lite"/>
    </source>
</evidence>
<dbReference type="Gene3D" id="3.40.1360.10">
    <property type="match status" value="2"/>
</dbReference>
<dbReference type="GO" id="GO:0042138">
    <property type="term" value="P:meiotic DNA double-strand break formation"/>
    <property type="evidence" value="ECO:0007669"/>
    <property type="project" value="TreeGrafter"/>
</dbReference>
<protein>
    <recommendedName>
        <fullName evidence="2">Topoisomerase 6 subunit A/Spo11 TOPRIM domain-containing protein</fullName>
    </recommendedName>
</protein>
<evidence type="ECO:0000259" key="2">
    <source>
        <dbReference type="Pfam" id="PF21180"/>
    </source>
</evidence>